<sequence length="108" mass="12672">MQTSEILVQEFLIVYQPVLRDDIEAIMEYYIYRLPTFVKKFEKQTSEILVQEFLIVYQPVLRDDIESVNLLIHVPSNFANYSCHGDSYPTQAGQVKNLKYQGVNRSHL</sequence>
<keyword evidence="2" id="KW-1185">Reference proteome</keyword>
<proteinExistence type="predicted"/>
<name>A0AAV3QCD7_LITER</name>
<accession>A0AAV3QCD7</accession>
<reference evidence="1 2" key="1">
    <citation type="submission" date="2024-01" db="EMBL/GenBank/DDBJ databases">
        <title>The complete chloroplast genome sequence of Lithospermum erythrorhizon: insights into the phylogenetic relationship among Boraginaceae species and the maternal lineages of purple gromwells.</title>
        <authorList>
            <person name="Okada T."/>
            <person name="Watanabe K."/>
        </authorList>
    </citation>
    <scope>NUCLEOTIDE SEQUENCE [LARGE SCALE GENOMIC DNA]</scope>
</reference>
<dbReference type="AlphaFoldDB" id="A0AAV3QCD7"/>
<dbReference type="EMBL" id="BAABME010004245">
    <property type="protein sequence ID" value="GAA0161684.1"/>
    <property type="molecule type" value="Genomic_DNA"/>
</dbReference>
<protein>
    <submittedName>
        <fullName evidence="1">Uncharacterized protein</fullName>
    </submittedName>
</protein>
<organism evidence="1 2">
    <name type="scientific">Lithospermum erythrorhizon</name>
    <name type="common">Purple gromwell</name>
    <name type="synonym">Lithospermum officinale var. erythrorhizon</name>
    <dbReference type="NCBI Taxonomy" id="34254"/>
    <lineage>
        <taxon>Eukaryota</taxon>
        <taxon>Viridiplantae</taxon>
        <taxon>Streptophyta</taxon>
        <taxon>Embryophyta</taxon>
        <taxon>Tracheophyta</taxon>
        <taxon>Spermatophyta</taxon>
        <taxon>Magnoliopsida</taxon>
        <taxon>eudicotyledons</taxon>
        <taxon>Gunneridae</taxon>
        <taxon>Pentapetalae</taxon>
        <taxon>asterids</taxon>
        <taxon>lamiids</taxon>
        <taxon>Boraginales</taxon>
        <taxon>Boraginaceae</taxon>
        <taxon>Boraginoideae</taxon>
        <taxon>Lithospermeae</taxon>
        <taxon>Lithospermum</taxon>
    </lineage>
</organism>
<dbReference type="Proteomes" id="UP001454036">
    <property type="component" value="Unassembled WGS sequence"/>
</dbReference>
<gene>
    <name evidence="1" type="ORF">LIER_17940</name>
</gene>
<comment type="caution">
    <text evidence="1">The sequence shown here is derived from an EMBL/GenBank/DDBJ whole genome shotgun (WGS) entry which is preliminary data.</text>
</comment>
<evidence type="ECO:0000313" key="2">
    <source>
        <dbReference type="Proteomes" id="UP001454036"/>
    </source>
</evidence>
<evidence type="ECO:0000313" key="1">
    <source>
        <dbReference type="EMBL" id="GAA0161684.1"/>
    </source>
</evidence>